<evidence type="ECO:0000313" key="2">
    <source>
        <dbReference type="Proteomes" id="UP000265520"/>
    </source>
</evidence>
<comment type="caution">
    <text evidence="1">The sequence shown here is derived from an EMBL/GenBank/DDBJ whole genome shotgun (WGS) entry which is preliminary data.</text>
</comment>
<protein>
    <submittedName>
        <fullName evidence="1">Disease resistance protein (TIR-NBS-LRR class)</fullName>
    </submittedName>
</protein>
<reference evidence="1 2" key="1">
    <citation type="journal article" date="2018" name="Front. Plant Sci.">
        <title>Red Clover (Trifolium pratense) and Zigzag Clover (T. medium) - A Picture of Genomic Similarities and Differences.</title>
        <authorList>
            <person name="Dluhosova J."/>
            <person name="Istvanek J."/>
            <person name="Nedelnik J."/>
            <person name="Repkova J."/>
        </authorList>
    </citation>
    <scope>NUCLEOTIDE SEQUENCE [LARGE SCALE GENOMIC DNA]</scope>
    <source>
        <strain evidence="2">cv. 10/8</strain>
        <tissue evidence="1">Leaf</tissue>
    </source>
</reference>
<evidence type="ECO:0000313" key="1">
    <source>
        <dbReference type="EMBL" id="MCI37357.1"/>
    </source>
</evidence>
<organism evidence="1 2">
    <name type="scientific">Trifolium medium</name>
    <dbReference type="NCBI Taxonomy" id="97028"/>
    <lineage>
        <taxon>Eukaryota</taxon>
        <taxon>Viridiplantae</taxon>
        <taxon>Streptophyta</taxon>
        <taxon>Embryophyta</taxon>
        <taxon>Tracheophyta</taxon>
        <taxon>Spermatophyta</taxon>
        <taxon>Magnoliopsida</taxon>
        <taxon>eudicotyledons</taxon>
        <taxon>Gunneridae</taxon>
        <taxon>Pentapetalae</taxon>
        <taxon>rosids</taxon>
        <taxon>fabids</taxon>
        <taxon>Fabales</taxon>
        <taxon>Fabaceae</taxon>
        <taxon>Papilionoideae</taxon>
        <taxon>50 kb inversion clade</taxon>
        <taxon>NPAAA clade</taxon>
        <taxon>Hologalegina</taxon>
        <taxon>IRL clade</taxon>
        <taxon>Trifolieae</taxon>
        <taxon>Trifolium</taxon>
    </lineage>
</organism>
<dbReference type="AlphaFoldDB" id="A0A392RM46"/>
<proteinExistence type="predicted"/>
<dbReference type="Proteomes" id="UP000265520">
    <property type="component" value="Unassembled WGS sequence"/>
</dbReference>
<feature type="non-terminal residue" evidence="1">
    <location>
        <position position="83"/>
    </location>
</feature>
<keyword evidence="2" id="KW-1185">Reference proteome</keyword>
<sequence length="83" mass="8842">MEFCNVVDEEDVIVSGHDDKSVGVSGGDNMDMPADKKMLLCTPFSGDEGLGPRRCSSLSDPPDVNFCVGPVKIELCSGFNWGS</sequence>
<accession>A0A392RM46</accession>
<name>A0A392RM46_9FABA</name>
<dbReference type="EMBL" id="LXQA010243712">
    <property type="protein sequence ID" value="MCI37357.1"/>
    <property type="molecule type" value="Genomic_DNA"/>
</dbReference>